<evidence type="ECO:0000313" key="1">
    <source>
        <dbReference type="EMBL" id="GBM33932.1"/>
    </source>
</evidence>
<reference evidence="1 2" key="1">
    <citation type="journal article" date="2019" name="Sci. Rep.">
        <title>Orb-weaving spider Araneus ventricosus genome elucidates the spidroin gene catalogue.</title>
        <authorList>
            <person name="Kono N."/>
            <person name="Nakamura H."/>
            <person name="Ohtoshi R."/>
            <person name="Moran D.A.P."/>
            <person name="Shinohara A."/>
            <person name="Yoshida Y."/>
            <person name="Fujiwara M."/>
            <person name="Mori M."/>
            <person name="Tomita M."/>
            <person name="Arakawa K."/>
        </authorList>
    </citation>
    <scope>NUCLEOTIDE SEQUENCE [LARGE SCALE GENOMIC DNA]</scope>
</reference>
<dbReference type="PANTHER" id="PTHR19446">
    <property type="entry name" value="REVERSE TRANSCRIPTASES"/>
    <property type="match status" value="1"/>
</dbReference>
<accession>A0A4Y2EXF8</accession>
<proteinExistence type="predicted"/>
<gene>
    <name evidence="1" type="ORF">AVEN_79827_1</name>
</gene>
<comment type="caution">
    <text evidence="1">The sequence shown here is derived from an EMBL/GenBank/DDBJ whole genome shotgun (WGS) entry which is preliminary data.</text>
</comment>
<dbReference type="OrthoDB" id="6437148at2759"/>
<dbReference type="EMBL" id="BGPR01000746">
    <property type="protein sequence ID" value="GBM33932.1"/>
    <property type="molecule type" value="Genomic_DNA"/>
</dbReference>
<evidence type="ECO:0008006" key="3">
    <source>
        <dbReference type="Google" id="ProtNLM"/>
    </source>
</evidence>
<dbReference type="AlphaFoldDB" id="A0A4Y2EXF8"/>
<sequence>MQEPYSLSKKIQGLPQSWTVFPSKTNKAAIAVVNKSLKPAIIARKTNSPDAPPTFERNIFKGWPDLAKSAQDIISKFANWKVSDEPSLSDHKYINVKIEPQIQNRTYNIFKTFYGNHRKFPNKLKPSINLLLEEIRNSQTQDDINRTTSHIQNKIIDDCKSIYKIKKKEVLRLPSWYTSKLKIEKNRVKELRRRVHRAPQDQRRRIFLTLKKDQALYMRHVIQAKNSGWRKFSRNVSNPFGKQYKAVFRKTIPPTHLIALKNNTPTGDQLKIAENILEQMFPIPLDYADLSSIRTNTPDDAPFTKEEIAIVIKKLHKGKAPGPDGIDNIIIQQINESFLFLFMELFNKCLHLWTFPDPLKLGNIILFKKEGKPEDEASVYRLISLLPTIGKDLPKLLTQGLNYHLLRLNKIIDNQYVFRDDVASNSPSHSKNQ</sequence>
<keyword evidence="2" id="KW-1185">Reference proteome</keyword>
<protein>
    <recommendedName>
        <fullName evidence="3">RNA-directed DNA polymerase from transposon X-element</fullName>
    </recommendedName>
</protein>
<evidence type="ECO:0000313" key="2">
    <source>
        <dbReference type="Proteomes" id="UP000499080"/>
    </source>
</evidence>
<dbReference type="Proteomes" id="UP000499080">
    <property type="component" value="Unassembled WGS sequence"/>
</dbReference>
<name>A0A4Y2EXF8_ARAVE</name>
<organism evidence="1 2">
    <name type="scientific">Araneus ventricosus</name>
    <name type="common">Orbweaver spider</name>
    <name type="synonym">Epeira ventricosa</name>
    <dbReference type="NCBI Taxonomy" id="182803"/>
    <lineage>
        <taxon>Eukaryota</taxon>
        <taxon>Metazoa</taxon>
        <taxon>Ecdysozoa</taxon>
        <taxon>Arthropoda</taxon>
        <taxon>Chelicerata</taxon>
        <taxon>Arachnida</taxon>
        <taxon>Araneae</taxon>
        <taxon>Araneomorphae</taxon>
        <taxon>Entelegynae</taxon>
        <taxon>Araneoidea</taxon>
        <taxon>Araneidae</taxon>
        <taxon>Araneus</taxon>
    </lineage>
</organism>